<dbReference type="Proteomes" id="UP000076858">
    <property type="component" value="Unassembled WGS sequence"/>
</dbReference>
<dbReference type="EMBL" id="GDIQ01004462">
    <property type="protein sequence ID" value="JAN90275.1"/>
    <property type="molecule type" value="Transcribed_RNA"/>
</dbReference>
<dbReference type="EMBL" id="LRGB01000159">
    <property type="protein sequence ID" value="KZS20542.1"/>
    <property type="molecule type" value="Genomic_DNA"/>
</dbReference>
<organism evidence="2">
    <name type="scientific">Daphnia magna</name>
    <dbReference type="NCBI Taxonomy" id="35525"/>
    <lineage>
        <taxon>Eukaryota</taxon>
        <taxon>Metazoa</taxon>
        <taxon>Ecdysozoa</taxon>
        <taxon>Arthropoda</taxon>
        <taxon>Crustacea</taxon>
        <taxon>Branchiopoda</taxon>
        <taxon>Diplostraca</taxon>
        <taxon>Cladocera</taxon>
        <taxon>Anomopoda</taxon>
        <taxon>Daphniidae</taxon>
        <taxon>Daphnia</taxon>
    </lineage>
</organism>
<feature type="compositionally biased region" description="Basic residues" evidence="1">
    <location>
        <begin position="35"/>
        <end position="45"/>
    </location>
</feature>
<keyword evidence="4" id="KW-1185">Reference proteome</keyword>
<proteinExistence type="predicted"/>
<evidence type="ECO:0000256" key="1">
    <source>
        <dbReference type="SAM" id="MobiDB-lite"/>
    </source>
</evidence>
<evidence type="ECO:0000313" key="3">
    <source>
        <dbReference type="EMBL" id="KZS20542.1"/>
    </source>
</evidence>
<reference evidence="2" key="1">
    <citation type="submission" date="2015-10" db="EMBL/GenBank/DDBJ databases">
        <title>EvidentialGene: Evidence-directed Construction of Complete mRNA Transcriptomes without Genomes.</title>
        <authorList>
            <person name="Gilbert D.G."/>
        </authorList>
    </citation>
    <scope>NUCLEOTIDE SEQUENCE</scope>
</reference>
<sequence>MQLQMMYSFLYLQKTCRAFFRVLFSRKINEQRKEKKVKMIHKRKSQTPCSEGGRERGTSFTIDR</sequence>
<feature type="region of interest" description="Disordered" evidence="1">
    <location>
        <begin position="35"/>
        <end position="64"/>
    </location>
</feature>
<protein>
    <submittedName>
        <fullName evidence="2">Uncharacterized protein</fullName>
    </submittedName>
</protein>
<name>A0A0P6IJ38_9CRUS</name>
<feature type="compositionally biased region" description="Basic and acidic residues" evidence="1">
    <location>
        <begin position="52"/>
        <end position="64"/>
    </location>
</feature>
<evidence type="ECO:0000313" key="4">
    <source>
        <dbReference type="Proteomes" id="UP000076858"/>
    </source>
</evidence>
<dbReference type="AlphaFoldDB" id="A0A0P6IJ38"/>
<gene>
    <name evidence="3" type="ORF">APZ42_012741</name>
</gene>
<accession>A0A0P6IJ38</accession>
<reference evidence="3 4" key="2">
    <citation type="submission" date="2016-03" db="EMBL/GenBank/DDBJ databases">
        <title>EvidentialGene: Evidence-directed Construction of Genes on Genomes.</title>
        <authorList>
            <person name="Gilbert D.G."/>
            <person name="Choi J.-H."/>
            <person name="Mockaitis K."/>
            <person name="Colbourne J."/>
            <person name="Pfrender M."/>
        </authorList>
    </citation>
    <scope>NUCLEOTIDE SEQUENCE [LARGE SCALE GENOMIC DNA]</scope>
    <source>
        <strain evidence="3 4">Xinb3</strain>
        <tissue evidence="3">Complete organism</tissue>
    </source>
</reference>
<evidence type="ECO:0000313" key="2">
    <source>
        <dbReference type="EMBL" id="JAN90275.1"/>
    </source>
</evidence>